<dbReference type="SUPFAM" id="SSF55658">
    <property type="entry name" value="L9 N-domain-like"/>
    <property type="match status" value="1"/>
</dbReference>
<dbReference type="OrthoDB" id="2658750at2759"/>
<dbReference type="AlphaFoldDB" id="A0A9P7A4L4"/>
<evidence type="ECO:0000259" key="1">
    <source>
        <dbReference type="Pfam" id="PF01693"/>
    </source>
</evidence>
<reference evidence="2" key="1">
    <citation type="journal article" date="2020" name="New Phytol.">
        <title>Comparative genomics reveals dynamic genome evolution in host specialist ectomycorrhizal fungi.</title>
        <authorList>
            <person name="Lofgren L.A."/>
            <person name="Nguyen N.H."/>
            <person name="Vilgalys R."/>
            <person name="Ruytinx J."/>
            <person name="Liao H.L."/>
            <person name="Branco S."/>
            <person name="Kuo A."/>
            <person name="LaButti K."/>
            <person name="Lipzen A."/>
            <person name="Andreopoulos W."/>
            <person name="Pangilinan J."/>
            <person name="Riley R."/>
            <person name="Hundley H."/>
            <person name="Na H."/>
            <person name="Barry K."/>
            <person name="Grigoriev I.V."/>
            <person name="Stajich J.E."/>
            <person name="Kennedy P.G."/>
        </authorList>
    </citation>
    <scope>NUCLEOTIDE SEQUENCE</scope>
    <source>
        <strain evidence="2">DOB743</strain>
    </source>
</reference>
<dbReference type="InterPro" id="IPR009027">
    <property type="entry name" value="Ribosomal_bL9/RNase_H1_N"/>
</dbReference>
<organism evidence="2 3">
    <name type="scientific">Suillus placidus</name>
    <dbReference type="NCBI Taxonomy" id="48579"/>
    <lineage>
        <taxon>Eukaryota</taxon>
        <taxon>Fungi</taxon>
        <taxon>Dikarya</taxon>
        <taxon>Basidiomycota</taxon>
        <taxon>Agaricomycotina</taxon>
        <taxon>Agaricomycetes</taxon>
        <taxon>Agaricomycetidae</taxon>
        <taxon>Boletales</taxon>
        <taxon>Suillineae</taxon>
        <taxon>Suillaceae</taxon>
        <taxon>Suillus</taxon>
    </lineage>
</organism>
<sequence length="140" mass="15316">MQSFTGTSIALPALPAMQLPSNNFVISTPSEITLSWDGLKPEGFWVITVGQEVGIFYHWADVAERTNYVSGNVQKSYPSFQAALKVYTAKYNEGRVRAVPIPGGPFWPSPSPVSPSSSSDSDDLWSQVDDLSETMTHCEI</sequence>
<feature type="domain" description="Ribonuclease H1 N-terminal" evidence="1">
    <location>
        <begin position="44"/>
        <end position="83"/>
    </location>
</feature>
<comment type="caution">
    <text evidence="2">The sequence shown here is derived from an EMBL/GenBank/DDBJ whole genome shotgun (WGS) entry which is preliminary data.</text>
</comment>
<evidence type="ECO:0000313" key="2">
    <source>
        <dbReference type="EMBL" id="KAG1781346.1"/>
    </source>
</evidence>
<name>A0A9P7A4L4_9AGAM</name>
<keyword evidence="3" id="KW-1185">Reference proteome</keyword>
<dbReference type="InterPro" id="IPR011320">
    <property type="entry name" value="RNase_H1_N"/>
</dbReference>
<proteinExistence type="predicted"/>
<dbReference type="Pfam" id="PF01693">
    <property type="entry name" value="Cauli_VI"/>
    <property type="match status" value="1"/>
</dbReference>
<accession>A0A9P7A4L4</accession>
<gene>
    <name evidence="2" type="ORF">EV702DRAFT_963152</name>
</gene>
<dbReference type="EMBL" id="JABBWD010000006">
    <property type="protein sequence ID" value="KAG1781346.1"/>
    <property type="molecule type" value="Genomic_DNA"/>
</dbReference>
<protein>
    <recommendedName>
        <fullName evidence="1">Ribonuclease H1 N-terminal domain-containing protein</fullName>
    </recommendedName>
</protein>
<dbReference type="Proteomes" id="UP000714275">
    <property type="component" value="Unassembled WGS sequence"/>
</dbReference>
<evidence type="ECO:0000313" key="3">
    <source>
        <dbReference type="Proteomes" id="UP000714275"/>
    </source>
</evidence>